<evidence type="ECO:0000313" key="2">
    <source>
        <dbReference type="Proteomes" id="UP001054252"/>
    </source>
</evidence>
<name>A0AAV5MW11_9ROSI</name>
<protein>
    <submittedName>
        <fullName evidence="1">Uncharacterized protein</fullName>
    </submittedName>
</protein>
<gene>
    <name evidence="1" type="ORF">SLEP1_g60312</name>
</gene>
<evidence type="ECO:0000313" key="1">
    <source>
        <dbReference type="EMBL" id="GKV53797.1"/>
    </source>
</evidence>
<dbReference type="AlphaFoldDB" id="A0AAV5MW11"/>
<accession>A0AAV5MW11</accession>
<dbReference type="Proteomes" id="UP001054252">
    <property type="component" value="Unassembled WGS sequence"/>
</dbReference>
<dbReference type="EMBL" id="BPVZ01001925">
    <property type="protein sequence ID" value="GKV53797.1"/>
    <property type="molecule type" value="Genomic_DNA"/>
</dbReference>
<sequence>MSGLRVAKLVGVRRKVALRLASRGVTGTLVVGCAVPHGGTPGTGDGSLGHHTSELGAPGMPLVPLSQAMLYNIVDSGTSGTAFAVFSRIAKSVWLSLYSKSTLVGGSVFRGASGAWGTRGTSMGCLSVSVGAIWWNGTDVGAGMGYPKKARLPLREVRQGSAESKSSFVVDADELPIVNPSTIRTVGVDVARLTTSYAVSAADSAFLRNRWISMLQHLQSDREDTVLDIRRSVEEYHDQAMLKRIKIGVLDVYTTHLHACINREAEWPWVFGVESWLRQGVALSTGDEVGMAMVKLWCLVTAATVGPEAVRGTCAALQTWYSYDIAKGACSKRGNEMQSAVSWGRSVMQRQHYWIMVQTALEQASDDSYGDHRRQEMECRVHGNGQCPVGARKAVVRRSAALSVLERTNGWQMVDAIDEDERAVLEAMWEEEDEFDYVDYEDCTGDSCLGDCTNPQGC</sequence>
<reference evidence="1 2" key="1">
    <citation type="journal article" date="2021" name="Commun. Biol.">
        <title>The genome of Shorea leprosula (Dipterocarpaceae) highlights the ecological relevance of drought in aseasonal tropical rainforests.</title>
        <authorList>
            <person name="Ng K.K.S."/>
            <person name="Kobayashi M.J."/>
            <person name="Fawcett J.A."/>
            <person name="Hatakeyama M."/>
            <person name="Paape T."/>
            <person name="Ng C.H."/>
            <person name="Ang C.C."/>
            <person name="Tnah L.H."/>
            <person name="Lee C.T."/>
            <person name="Nishiyama T."/>
            <person name="Sese J."/>
            <person name="O'Brien M.J."/>
            <person name="Copetti D."/>
            <person name="Mohd Noor M.I."/>
            <person name="Ong R.C."/>
            <person name="Putra M."/>
            <person name="Sireger I.Z."/>
            <person name="Indrioko S."/>
            <person name="Kosugi Y."/>
            <person name="Izuno A."/>
            <person name="Isagi Y."/>
            <person name="Lee S.L."/>
            <person name="Shimizu K.K."/>
        </authorList>
    </citation>
    <scope>NUCLEOTIDE SEQUENCE [LARGE SCALE GENOMIC DNA]</scope>
    <source>
        <strain evidence="1">214</strain>
    </source>
</reference>
<comment type="caution">
    <text evidence="1">The sequence shown here is derived from an EMBL/GenBank/DDBJ whole genome shotgun (WGS) entry which is preliminary data.</text>
</comment>
<organism evidence="1 2">
    <name type="scientific">Rubroshorea leprosula</name>
    <dbReference type="NCBI Taxonomy" id="152421"/>
    <lineage>
        <taxon>Eukaryota</taxon>
        <taxon>Viridiplantae</taxon>
        <taxon>Streptophyta</taxon>
        <taxon>Embryophyta</taxon>
        <taxon>Tracheophyta</taxon>
        <taxon>Spermatophyta</taxon>
        <taxon>Magnoliopsida</taxon>
        <taxon>eudicotyledons</taxon>
        <taxon>Gunneridae</taxon>
        <taxon>Pentapetalae</taxon>
        <taxon>rosids</taxon>
        <taxon>malvids</taxon>
        <taxon>Malvales</taxon>
        <taxon>Dipterocarpaceae</taxon>
        <taxon>Rubroshorea</taxon>
    </lineage>
</organism>
<feature type="non-terminal residue" evidence="1">
    <location>
        <position position="458"/>
    </location>
</feature>
<proteinExistence type="predicted"/>
<keyword evidence="2" id="KW-1185">Reference proteome</keyword>